<gene>
    <name evidence="5 10" type="primary">cheB</name>
    <name evidence="10" type="ORF">ACFFHW_16275</name>
</gene>
<keyword evidence="3 5" id="KW-0378">Hydrolase</keyword>
<dbReference type="Pfam" id="PF01339">
    <property type="entry name" value="CheB_methylest"/>
    <property type="match status" value="1"/>
</dbReference>
<feature type="domain" description="Response regulatory" evidence="8">
    <location>
        <begin position="4"/>
        <end position="120"/>
    </location>
</feature>
<comment type="subcellular location">
    <subcellularLocation>
        <location evidence="5">Cytoplasm</location>
    </subcellularLocation>
</comment>
<feature type="active site" evidence="5 6">
    <location>
        <position position="176"/>
    </location>
</feature>
<dbReference type="HAMAP" id="MF_00099">
    <property type="entry name" value="CheB_chemtxs"/>
    <property type="match status" value="1"/>
</dbReference>
<dbReference type="Pfam" id="PF00072">
    <property type="entry name" value="Response_reg"/>
    <property type="match status" value="1"/>
</dbReference>
<evidence type="ECO:0000256" key="5">
    <source>
        <dbReference type="HAMAP-Rule" id="MF_00099"/>
    </source>
</evidence>
<dbReference type="InterPro" id="IPR008248">
    <property type="entry name" value="CheB-like"/>
</dbReference>
<keyword evidence="1 5" id="KW-0963">Cytoplasm</keyword>
<organism evidence="10 11">
    <name type="scientific">Kushneria aurantia</name>
    <dbReference type="NCBI Taxonomy" id="504092"/>
    <lineage>
        <taxon>Bacteria</taxon>
        <taxon>Pseudomonadati</taxon>
        <taxon>Pseudomonadota</taxon>
        <taxon>Gammaproteobacteria</taxon>
        <taxon>Oceanospirillales</taxon>
        <taxon>Halomonadaceae</taxon>
        <taxon>Kushneria</taxon>
    </lineage>
</organism>
<dbReference type="GO" id="GO:0032259">
    <property type="term" value="P:methylation"/>
    <property type="evidence" value="ECO:0007669"/>
    <property type="project" value="UniProtKB-KW"/>
</dbReference>
<feature type="active site" evidence="5 6">
    <location>
        <position position="203"/>
    </location>
</feature>
<comment type="caution">
    <text evidence="10">The sequence shown here is derived from an EMBL/GenBank/DDBJ whole genome shotgun (WGS) entry which is preliminary data.</text>
</comment>
<dbReference type="Gene3D" id="3.40.50.180">
    <property type="entry name" value="Methylesterase CheB, C-terminal domain"/>
    <property type="match status" value="1"/>
</dbReference>
<keyword evidence="11" id="KW-1185">Reference proteome</keyword>
<dbReference type="PROSITE" id="PS50110">
    <property type="entry name" value="RESPONSE_REGULATORY"/>
    <property type="match status" value="1"/>
</dbReference>
<dbReference type="EMBL" id="JBHLVX010000060">
    <property type="protein sequence ID" value="MFC0269524.1"/>
    <property type="molecule type" value="Genomic_DNA"/>
</dbReference>
<name>A0ABV6G774_9GAMM</name>
<dbReference type="InterPro" id="IPR000673">
    <property type="entry name" value="Sig_transdc_resp-reg_Me-estase"/>
</dbReference>
<dbReference type="Proteomes" id="UP001589814">
    <property type="component" value="Unassembled WGS sequence"/>
</dbReference>
<comment type="similarity">
    <text evidence="5">Belongs to the CheB family.</text>
</comment>
<keyword evidence="2 5" id="KW-0145">Chemotaxis</keyword>
<comment type="PTM">
    <text evidence="5">Phosphorylated by CheA. Phosphorylation of the N-terminal regulatory domain activates the methylesterase activity.</text>
</comment>
<dbReference type="EC" id="3.5.1.44" evidence="5"/>
<dbReference type="PANTHER" id="PTHR42872:SF6">
    <property type="entry name" value="PROTEIN-GLUTAMATE METHYLESTERASE_PROTEIN-GLUTAMINE GLUTAMINASE"/>
    <property type="match status" value="1"/>
</dbReference>
<evidence type="ECO:0000313" key="11">
    <source>
        <dbReference type="Proteomes" id="UP001589814"/>
    </source>
</evidence>
<comment type="domain">
    <text evidence="5">Contains a C-terminal catalytic domain, and an N-terminal region which modulates catalytic activity.</text>
</comment>
<evidence type="ECO:0000256" key="4">
    <source>
        <dbReference type="ARBA" id="ARBA00048267"/>
    </source>
</evidence>
<reference evidence="10 11" key="1">
    <citation type="submission" date="2024-09" db="EMBL/GenBank/DDBJ databases">
        <authorList>
            <person name="Sun Q."/>
            <person name="Mori K."/>
        </authorList>
    </citation>
    <scope>NUCLEOTIDE SEQUENCE [LARGE SCALE GENOMIC DNA]</scope>
    <source>
        <strain evidence="10 11">CCM 7415</strain>
    </source>
</reference>
<dbReference type="SUPFAM" id="SSF52172">
    <property type="entry name" value="CheY-like"/>
    <property type="match status" value="1"/>
</dbReference>
<proteinExistence type="inferred from homology"/>
<evidence type="ECO:0000256" key="7">
    <source>
        <dbReference type="PROSITE-ProRule" id="PRU00169"/>
    </source>
</evidence>
<dbReference type="InterPro" id="IPR001789">
    <property type="entry name" value="Sig_transdc_resp-reg_receiver"/>
</dbReference>
<comment type="function">
    <text evidence="5">Involved in chemotaxis. Part of a chemotaxis signal transduction system that modulates chemotaxis in response to various stimuli. Catalyzes the demethylation of specific methylglutamate residues introduced into the chemoreceptors (methyl-accepting chemotaxis proteins or MCP) by CheR. Also mediates the irreversible deamidation of specific glutamine residues to glutamic acid.</text>
</comment>
<dbReference type="InterPro" id="IPR035909">
    <property type="entry name" value="CheB_C"/>
</dbReference>
<dbReference type="SUPFAM" id="SSF52738">
    <property type="entry name" value="Methylesterase CheB, C-terminal domain"/>
    <property type="match status" value="1"/>
</dbReference>
<keyword evidence="10" id="KW-0808">Transferase</keyword>
<dbReference type="InterPro" id="IPR011006">
    <property type="entry name" value="CheY-like_superfamily"/>
</dbReference>
<dbReference type="CDD" id="cd16432">
    <property type="entry name" value="CheB_Rec"/>
    <property type="match status" value="1"/>
</dbReference>
<evidence type="ECO:0000256" key="1">
    <source>
        <dbReference type="ARBA" id="ARBA00022490"/>
    </source>
</evidence>
<evidence type="ECO:0000313" key="10">
    <source>
        <dbReference type="EMBL" id="MFC0269524.1"/>
    </source>
</evidence>
<evidence type="ECO:0000256" key="2">
    <source>
        <dbReference type="ARBA" id="ARBA00022500"/>
    </source>
</evidence>
<dbReference type="PANTHER" id="PTHR42872">
    <property type="entry name" value="PROTEIN-GLUTAMATE METHYLESTERASE/PROTEIN-GLUTAMINE GLUTAMINASE"/>
    <property type="match status" value="1"/>
</dbReference>
<dbReference type="PIRSF" id="PIRSF000876">
    <property type="entry name" value="RR_chemtxs_CheB"/>
    <property type="match status" value="1"/>
</dbReference>
<dbReference type="CDD" id="cd17541">
    <property type="entry name" value="REC_CheB-like"/>
    <property type="match status" value="1"/>
</dbReference>
<feature type="active site" evidence="5 6">
    <location>
        <position position="300"/>
    </location>
</feature>
<dbReference type="Gene3D" id="3.40.50.2300">
    <property type="match status" value="1"/>
</dbReference>
<accession>A0ABV6G774</accession>
<comment type="catalytic activity">
    <reaction evidence="4 5">
        <text>[protein]-L-glutamate 5-O-methyl ester + H2O = L-glutamyl-[protein] + methanol + H(+)</text>
        <dbReference type="Rhea" id="RHEA:23236"/>
        <dbReference type="Rhea" id="RHEA-COMP:10208"/>
        <dbReference type="Rhea" id="RHEA-COMP:10311"/>
        <dbReference type="ChEBI" id="CHEBI:15377"/>
        <dbReference type="ChEBI" id="CHEBI:15378"/>
        <dbReference type="ChEBI" id="CHEBI:17790"/>
        <dbReference type="ChEBI" id="CHEBI:29973"/>
        <dbReference type="ChEBI" id="CHEBI:82795"/>
        <dbReference type="EC" id="3.1.1.61"/>
    </reaction>
</comment>
<feature type="domain" description="CheB-type methylesterase" evidence="9">
    <location>
        <begin position="164"/>
        <end position="358"/>
    </location>
</feature>
<evidence type="ECO:0000256" key="6">
    <source>
        <dbReference type="PROSITE-ProRule" id="PRU00050"/>
    </source>
</evidence>
<feature type="modified residue" description="4-aspartylphosphate" evidence="5 7">
    <location>
        <position position="54"/>
    </location>
</feature>
<dbReference type="GO" id="GO:0008168">
    <property type="term" value="F:methyltransferase activity"/>
    <property type="evidence" value="ECO:0007669"/>
    <property type="project" value="UniProtKB-KW"/>
</dbReference>
<dbReference type="RefSeq" id="WP_019951159.1">
    <property type="nucleotide sequence ID" value="NZ_JBHLVX010000060.1"/>
</dbReference>
<dbReference type="EC" id="3.1.1.61" evidence="5"/>
<dbReference type="NCBIfam" id="NF001965">
    <property type="entry name" value="PRK00742.1"/>
    <property type="match status" value="1"/>
</dbReference>
<evidence type="ECO:0000259" key="8">
    <source>
        <dbReference type="PROSITE" id="PS50110"/>
    </source>
</evidence>
<keyword evidence="5 7" id="KW-0597">Phosphoprotein</keyword>
<sequence length="358" mass="38710">MTTRVLVVDDSALMRRQLRTLLEEAGEFEVTTARNGEDALTQCRERRPDVVTLDINMPVMDGLTCLSHLMIETPCPVIMVSSLTEKGALSTFEALELGAFDYVTKPDGTVSSNMRTVADALIDRVRAAAGNRRGTPERTSAAVADEPPVTAPARRNTAAVTFARPPQRELVVIGVSTGGPGTLETILGELPADFPIPIVIAQHMPARFTEVFAARLNDKCAVEVQEVRGPVRLQPGNVYMARGEADMRIVRRGTTLVAKSLPSSDRYLWHPSVSRLVASVLEVVTPSRLIAVQLTGMGYDGAEEMADAHRRGALTLAESERSAVVYGMPRVLIESGGAEVVCDSRDMAAQLMQWLAAT</sequence>
<protein>
    <recommendedName>
        <fullName evidence="5">Protein-glutamate methylesterase/protein-glutamine glutaminase</fullName>
        <ecNumber evidence="5">3.1.1.61</ecNumber>
        <ecNumber evidence="5">3.5.1.44</ecNumber>
    </recommendedName>
</protein>
<dbReference type="GO" id="GO:0008984">
    <property type="term" value="F:protein-glutamate methylesterase activity"/>
    <property type="evidence" value="ECO:0007669"/>
    <property type="project" value="UniProtKB-EC"/>
</dbReference>
<dbReference type="PROSITE" id="PS50122">
    <property type="entry name" value="CHEB"/>
    <property type="match status" value="1"/>
</dbReference>
<dbReference type="SMART" id="SM00448">
    <property type="entry name" value="REC"/>
    <property type="match status" value="1"/>
</dbReference>
<keyword evidence="10" id="KW-0489">Methyltransferase</keyword>
<comment type="catalytic activity">
    <reaction evidence="5">
        <text>L-glutaminyl-[protein] + H2O = L-glutamyl-[protein] + NH4(+)</text>
        <dbReference type="Rhea" id="RHEA:16441"/>
        <dbReference type="Rhea" id="RHEA-COMP:10207"/>
        <dbReference type="Rhea" id="RHEA-COMP:10208"/>
        <dbReference type="ChEBI" id="CHEBI:15377"/>
        <dbReference type="ChEBI" id="CHEBI:28938"/>
        <dbReference type="ChEBI" id="CHEBI:29973"/>
        <dbReference type="ChEBI" id="CHEBI:30011"/>
        <dbReference type="EC" id="3.5.1.44"/>
    </reaction>
</comment>
<evidence type="ECO:0000256" key="3">
    <source>
        <dbReference type="ARBA" id="ARBA00022801"/>
    </source>
</evidence>
<evidence type="ECO:0000259" key="9">
    <source>
        <dbReference type="PROSITE" id="PS50122"/>
    </source>
</evidence>